<evidence type="ECO:0000313" key="2">
    <source>
        <dbReference type="Proteomes" id="UP001175271"/>
    </source>
</evidence>
<comment type="caution">
    <text evidence="1">The sequence shown here is derived from an EMBL/GenBank/DDBJ whole genome shotgun (WGS) entry which is preliminary data.</text>
</comment>
<protein>
    <recommendedName>
        <fullName evidence="3">NADH dehydrogenase [ubiquinone] 1 beta subcomplex subunit 8, mitochondrial</fullName>
    </recommendedName>
</protein>
<dbReference type="Pfam" id="PF05821">
    <property type="entry name" value="NDUF_B8"/>
    <property type="match status" value="1"/>
</dbReference>
<gene>
    <name evidence="1" type="ORF">QR680_005582</name>
</gene>
<evidence type="ECO:0008006" key="3">
    <source>
        <dbReference type="Google" id="ProtNLM"/>
    </source>
</evidence>
<dbReference type="EMBL" id="JAUCMV010000003">
    <property type="protein sequence ID" value="KAK0411287.1"/>
    <property type="molecule type" value="Genomic_DNA"/>
</dbReference>
<name>A0AA39LVM0_9BILA</name>
<sequence>MSAKKTGSFYGSEQLGETVLQRNISRSKSGDIRSKYKKTRTAVFKRPPCTLHTVIGMSALFRPSVRCLHRSAALNARGPLTFDGWYPRDHKPGPYPTNEEERRSAAIKYGLRPEDYIPMNKDDVVRYAGDYPDLGMITYDHKDPYENWTDRHHRRNWGEMVGIDTMRYRGDRMTFTGLEAEDFKPWNSLLLILRVVVPMMLMAYYVTRDDPNCFRWKNPVMPKQYSHDYYRAWPYGDPKDFPVVNYEI</sequence>
<proteinExistence type="predicted"/>
<dbReference type="Proteomes" id="UP001175271">
    <property type="component" value="Unassembled WGS sequence"/>
</dbReference>
<dbReference type="PANTHER" id="PTHR12840">
    <property type="entry name" value="NADH-UBIQUINONE OXIDOREDUCTASE ASHI SUBUNIT"/>
    <property type="match status" value="1"/>
</dbReference>
<dbReference type="AlphaFoldDB" id="A0AA39LVM0"/>
<dbReference type="PANTHER" id="PTHR12840:SF1">
    <property type="entry name" value="NADH DEHYDROGENASE [UBIQUINONE] 1 BETA SUBCOMPLEX SUBUNIT 8, MITOCHONDRIAL"/>
    <property type="match status" value="1"/>
</dbReference>
<accession>A0AA39LVM0</accession>
<reference evidence="1" key="1">
    <citation type="submission" date="2023-06" db="EMBL/GenBank/DDBJ databases">
        <title>Genomic analysis of the entomopathogenic nematode Steinernema hermaphroditum.</title>
        <authorList>
            <person name="Schwarz E.M."/>
            <person name="Heppert J.K."/>
            <person name="Baniya A."/>
            <person name="Schwartz H.T."/>
            <person name="Tan C.-H."/>
            <person name="Antoshechkin I."/>
            <person name="Sternberg P.W."/>
            <person name="Goodrich-Blair H."/>
            <person name="Dillman A.R."/>
        </authorList>
    </citation>
    <scope>NUCLEOTIDE SEQUENCE</scope>
    <source>
        <strain evidence="1">PS9179</strain>
        <tissue evidence="1">Whole animal</tissue>
    </source>
</reference>
<organism evidence="1 2">
    <name type="scientific">Steinernema hermaphroditum</name>
    <dbReference type="NCBI Taxonomy" id="289476"/>
    <lineage>
        <taxon>Eukaryota</taxon>
        <taxon>Metazoa</taxon>
        <taxon>Ecdysozoa</taxon>
        <taxon>Nematoda</taxon>
        <taxon>Chromadorea</taxon>
        <taxon>Rhabditida</taxon>
        <taxon>Tylenchina</taxon>
        <taxon>Panagrolaimomorpha</taxon>
        <taxon>Strongyloidoidea</taxon>
        <taxon>Steinernematidae</taxon>
        <taxon>Steinernema</taxon>
    </lineage>
</organism>
<dbReference type="InterPro" id="IPR008699">
    <property type="entry name" value="NDUFB8"/>
</dbReference>
<dbReference type="GO" id="GO:0005739">
    <property type="term" value="C:mitochondrion"/>
    <property type="evidence" value="ECO:0007669"/>
    <property type="project" value="InterPro"/>
</dbReference>
<keyword evidence="2" id="KW-1185">Reference proteome</keyword>
<evidence type="ECO:0000313" key="1">
    <source>
        <dbReference type="EMBL" id="KAK0411287.1"/>
    </source>
</evidence>